<dbReference type="Gene3D" id="1.10.1200.30">
    <property type="match status" value="1"/>
</dbReference>
<dbReference type="InterPro" id="IPR008916">
    <property type="entry name" value="Retrov_capsid_C"/>
</dbReference>
<evidence type="ECO:0000313" key="5">
    <source>
        <dbReference type="RefSeq" id="XP_026634311.1"/>
    </source>
</evidence>
<name>A0ABM1TX49_MICOH</name>
<dbReference type="SUPFAM" id="SSF47943">
    <property type="entry name" value="Retrovirus capsid protein, N-terminal core domain"/>
    <property type="match status" value="1"/>
</dbReference>
<organism evidence="4 5">
    <name type="scientific">Microtus ochrogaster</name>
    <name type="common">Prairie vole</name>
    <dbReference type="NCBI Taxonomy" id="79684"/>
    <lineage>
        <taxon>Eukaryota</taxon>
        <taxon>Metazoa</taxon>
        <taxon>Chordata</taxon>
        <taxon>Craniata</taxon>
        <taxon>Vertebrata</taxon>
        <taxon>Euteleostomi</taxon>
        <taxon>Mammalia</taxon>
        <taxon>Eutheria</taxon>
        <taxon>Euarchontoglires</taxon>
        <taxon>Glires</taxon>
        <taxon>Rodentia</taxon>
        <taxon>Myomorpha</taxon>
        <taxon>Muroidea</taxon>
        <taxon>Cricetidae</taxon>
        <taxon>Arvicolinae</taxon>
        <taxon>Microtus</taxon>
    </lineage>
</organism>
<dbReference type="InterPro" id="IPR050195">
    <property type="entry name" value="Primate_lentivir_Gag_pol-like"/>
</dbReference>
<dbReference type="InterPro" id="IPR010999">
    <property type="entry name" value="Retrovr_matrix"/>
</dbReference>
<dbReference type="SUPFAM" id="SSF47836">
    <property type="entry name" value="Retroviral matrix proteins"/>
    <property type="match status" value="1"/>
</dbReference>
<dbReference type="InterPro" id="IPR008919">
    <property type="entry name" value="Retrov_capsid_N"/>
</dbReference>
<dbReference type="InterPro" id="IPR045345">
    <property type="entry name" value="Gag_p24_C"/>
</dbReference>
<evidence type="ECO:0000259" key="2">
    <source>
        <dbReference type="Pfam" id="PF02337"/>
    </source>
</evidence>
<dbReference type="Pfam" id="PF19317">
    <property type="entry name" value="Gag_p24_C"/>
    <property type="match status" value="1"/>
</dbReference>
<dbReference type="Gene3D" id="1.10.150.490">
    <property type="entry name" value="Retroviral GAG p10 protein"/>
    <property type="match status" value="1"/>
</dbReference>
<feature type="domain" description="Beta-retroviral matrix protein" evidence="2">
    <location>
        <begin position="5"/>
        <end position="84"/>
    </location>
</feature>
<dbReference type="Pfam" id="PF02337">
    <property type="entry name" value="Gag_p10"/>
    <property type="match status" value="1"/>
</dbReference>
<dbReference type="Proteomes" id="UP000694915">
    <property type="component" value="Unplaced"/>
</dbReference>
<feature type="compositionally biased region" description="Basic and acidic residues" evidence="1">
    <location>
        <begin position="124"/>
        <end position="138"/>
    </location>
</feature>
<dbReference type="InterPro" id="IPR038124">
    <property type="entry name" value="B_retro_matrix_sf"/>
</dbReference>
<dbReference type="Pfam" id="PF00607">
    <property type="entry name" value="Gag_p24"/>
    <property type="match status" value="1"/>
</dbReference>
<feature type="domain" description="Retroviral nucleocapsid Gag protein p24 C-terminal" evidence="3">
    <location>
        <begin position="398"/>
        <end position="467"/>
    </location>
</feature>
<dbReference type="Gene3D" id="1.10.375.10">
    <property type="entry name" value="Human Immunodeficiency Virus Type 1 Capsid Protein"/>
    <property type="match status" value="1"/>
</dbReference>
<proteinExistence type="predicted"/>
<feature type="region of interest" description="Disordered" evidence="1">
    <location>
        <begin position="103"/>
        <end position="151"/>
    </location>
</feature>
<dbReference type="RefSeq" id="XP_026634311.1">
    <property type="nucleotide sequence ID" value="XM_026778510.1"/>
</dbReference>
<evidence type="ECO:0000256" key="1">
    <source>
        <dbReference type="SAM" id="MobiDB-lite"/>
    </source>
</evidence>
<protein>
    <submittedName>
        <fullName evidence="5">IgE-binding protein-like</fullName>
    </submittedName>
</protein>
<dbReference type="PANTHER" id="PTHR40389:SF3">
    <property type="entry name" value="IGE-BINDING PROTEIN"/>
    <property type="match status" value="1"/>
</dbReference>
<accession>A0ABM1TX49</accession>
<dbReference type="InterPro" id="IPR003322">
    <property type="entry name" value="B_retro_matrix"/>
</dbReference>
<reference evidence="5" key="1">
    <citation type="submission" date="2025-08" db="UniProtKB">
        <authorList>
            <consortium name="RefSeq"/>
        </authorList>
    </citation>
    <scope>IDENTIFICATION</scope>
</reference>
<dbReference type="SUPFAM" id="SSF47353">
    <property type="entry name" value="Retrovirus capsid dimerization domain-like"/>
    <property type="match status" value="1"/>
</dbReference>
<dbReference type="GeneID" id="106144495"/>
<evidence type="ECO:0000259" key="3">
    <source>
        <dbReference type="Pfam" id="PF19317"/>
    </source>
</evidence>
<sequence>MGSSQSVITALESVLKQRDIKIAHWRLKNFVKEIDRVAPWYVCSGSLTLASWNKLGKDLDKKLIEGDLRQGTKAIWKLVKHCLEDEACKAILAEGRNVLEEVQDSMSETERTERLGSRRKKLAPIKEKGLPGKSKDEGMNTLDPNAPQCTMIKKSKENGSSWYPLQELKALCIDSFNDSDSSGDEDLDPEKEVELDEEAARYEKERCYPDDLLQSDREQLYTASSQVVPSAPPPYEMRPRAFSFLPEKVKRKLRLAYPVFEDVEGGRVHTPVEYSQIKELVESVRKYGVIANFTLAQLDRLAMTAMTPADWQMVTKASLISMGQYMEWKALWYEAAQEQARANAMALTPQQQQWTCDLLTGQGRFTANQTDYHWGIYRQIADTAIRAWKALSRRGEANNQLTKIIQGVQEPFSDFVARMTEAAGRIFGNPEMAAPFIKQLIFEQATQECRTAIAPRKSKGLQDWLRICGELGGPLTNAGLADAILQIQAPPL</sequence>
<gene>
    <name evidence="5" type="primary">LOC106144495</name>
</gene>
<dbReference type="PANTHER" id="PTHR40389">
    <property type="entry name" value="ENDOGENOUS RETROVIRUS GROUP K MEMBER 24 GAG POLYPROTEIN-RELATED"/>
    <property type="match status" value="1"/>
</dbReference>
<evidence type="ECO:0000313" key="4">
    <source>
        <dbReference type="Proteomes" id="UP000694915"/>
    </source>
</evidence>
<keyword evidence="4" id="KW-1185">Reference proteome</keyword>